<dbReference type="Pfam" id="PF21057">
    <property type="entry name" value="Hikeshi-like_C"/>
    <property type="match status" value="1"/>
</dbReference>
<dbReference type="Proteomes" id="UP001651158">
    <property type="component" value="Unassembled WGS sequence"/>
</dbReference>
<keyword evidence="3" id="KW-1185">Reference proteome</keyword>
<reference evidence="2 3" key="1">
    <citation type="journal article" date="2022" name="Front. Cell. Infect. Microbiol.">
        <title>The Genomes of Two Strains of Taenia crassiceps the Animal Model for the Study of Human Cysticercosis.</title>
        <authorList>
            <person name="Bobes R.J."/>
            <person name="Estrada K."/>
            <person name="Rios-Valencia D.G."/>
            <person name="Calderon-Gallegos A."/>
            <person name="de la Torre P."/>
            <person name="Carrero J.C."/>
            <person name="Sanchez-Flores A."/>
            <person name="Laclette J.P."/>
        </authorList>
    </citation>
    <scope>NUCLEOTIDE SEQUENCE [LARGE SCALE GENOMIC DNA]</scope>
    <source>
        <strain evidence="2">WFUcys</strain>
    </source>
</reference>
<dbReference type="EMBL" id="JAKROA010000001">
    <property type="protein sequence ID" value="KAL5112497.1"/>
    <property type="molecule type" value="Genomic_DNA"/>
</dbReference>
<feature type="domain" description="Hikeshi-like C-terminal" evidence="1">
    <location>
        <begin position="38"/>
        <end position="70"/>
    </location>
</feature>
<organism evidence="2 3">
    <name type="scientific">Taenia crassiceps</name>
    <dbReference type="NCBI Taxonomy" id="6207"/>
    <lineage>
        <taxon>Eukaryota</taxon>
        <taxon>Metazoa</taxon>
        <taxon>Spiralia</taxon>
        <taxon>Lophotrochozoa</taxon>
        <taxon>Platyhelminthes</taxon>
        <taxon>Cestoda</taxon>
        <taxon>Eucestoda</taxon>
        <taxon>Cyclophyllidea</taxon>
        <taxon>Taeniidae</taxon>
        <taxon>Taenia</taxon>
    </lineage>
</organism>
<gene>
    <name evidence="2" type="ORF">TcWFU_007349</name>
</gene>
<accession>A0ABR4QS31</accession>
<evidence type="ECO:0000259" key="1">
    <source>
        <dbReference type="Pfam" id="PF21057"/>
    </source>
</evidence>
<dbReference type="InterPro" id="IPR048364">
    <property type="entry name" value="Hikeshi-like_C"/>
</dbReference>
<comment type="caution">
    <text evidence="2">The sequence shown here is derived from an EMBL/GenBank/DDBJ whole genome shotgun (WGS) entry which is preliminary data.</text>
</comment>
<evidence type="ECO:0000313" key="3">
    <source>
        <dbReference type="Proteomes" id="UP001651158"/>
    </source>
</evidence>
<proteinExistence type="predicted"/>
<name>A0ABR4QS31_9CEST</name>
<protein>
    <recommendedName>
        <fullName evidence="1">Hikeshi-like C-terminal domain-containing protein</fullName>
    </recommendedName>
</protein>
<evidence type="ECO:0000313" key="2">
    <source>
        <dbReference type="EMBL" id="KAL5112497.1"/>
    </source>
</evidence>
<sequence>MVTAQVGISVEPLAELAGQTSAIENTSSSAAGCAREVPGTSEAYVPISAVKRWFDAIQRKLSLDPNFWKK</sequence>